<dbReference type="EMBL" id="JANBUN010000365">
    <property type="protein sequence ID" value="KAJ2804356.1"/>
    <property type="molecule type" value="Genomic_DNA"/>
</dbReference>
<keyword evidence="2" id="KW-1185">Reference proteome</keyword>
<protein>
    <submittedName>
        <fullName evidence="1">Bifunctional uridylate/adenylate kinase</fullName>
        <ecNumber evidence="1">2.7.4.14</ecNumber>
    </submittedName>
</protein>
<dbReference type="Proteomes" id="UP001140087">
    <property type="component" value="Unassembled WGS sequence"/>
</dbReference>
<evidence type="ECO:0000313" key="2">
    <source>
        <dbReference type="Proteomes" id="UP001140087"/>
    </source>
</evidence>
<reference evidence="1" key="1">
    <citation type="submission" date="2022-07" db="EMBL/GenBank/DDBJ databases">
        <title>Phylogenomic reconstructions and comparative analyses of Kickxellomycotina fungi.</title>
        <authorList>
            <person name="Reynolds N.K."/>
            <person name="Stajich J.E."/>
            <person name="Barry K."/>
            <person name="Grigoriev I.V."/>
            <person name="Crous P."/>
            <person name="Smith M.E."/>
        </authorList>
    </citation>
    <scope>NUCLEOTIDE SEQUENCE</scope>
    <source>
        <strain evidence="1">BCRC 34780</strain>
    </source>
</reference>
<name>A0ACC1LAY5_9FUNG</name>
<keyword evidence="1" id="KW-0418">Kinase</keyword>
<evidence type="ECO:0000313" key="1">
    <source>
        <dbReference type="EMBL" id="KAJ2804356.1"/>
    </source>
</evidence>
<accession>A0ACC1LAY5</accession>
<comment type="caution">
    <text evidence="1">The sequence shown here is derived from an EMBL/GenBank/DDBJ whole genome shotgun (WGS) entry which is preliminary data.</text>
</comment>
<keyword evidence="1" id="KW-0808">Transferase</keyword>
<proteinExistence type="predicted"/>
<gene>
    <name evidence="1" type="primary">URA6</name>
    <name evidence="1" type="ORF">H4R21_001678</name>
</gene>
<dbReference type="EC" id="2.7.4.14" evidence="1"/>
<sequence length="82" mass="9275">MLDRLLDRGKTSGRTDDNIESIKKRFRTYVHDSRPVIDAYDKDGKVMTVSCQGSPDDVYNVTRAKVTDLLQALEKEAKKGSK</sequence>
<organism evidence="1 2">
    <name type="scientific">Coemansia helicoidea</name>
    <dbReference type="NCBI Taxonomy" id="1286919"/>
    <lineage>
        <taxon>Eukaryota</taxon>
        <taxon>Fungi</taxon>
        <taxon>Fungi incertae sedis</taxon>
        <taxon>Zoopagomycota</taxon>
        <taxon>Kickxellomycotina</taxon>
        <taxon>Kickxellomycetes</taxon>
        <taxon>Kickxellales</taxon>
        <taxon>Kickxellaceae</taxon>
        <taxon>Coemansia</taxon>
    </lineage>
</organism>